<dbReference type="InterPro" id="IPR006311">
    <property type="entry name" value="TAT_signal"/>
</dbReference>
<evidence type="ECO:0000256" key="1">
    <source>
        <dbReference type="SAM" id="SignalP"/>
    </source>
</evidence>
<sequence>MLSRRTMLRTLGLGAPAAAAAAVLPDVPLYRADAEQMERSQRLVTASYIDAIEAEMGDITAGRMIVSGVNKPIDEISSLDGSLTISFKSGAFDIRA</sequence>
<accession>A0ABY3DWR3</accession>
<evidence type="ECO:0000313" key="2">
    <source>
        <dbReference type="EMBL" id="TSJ64614.1"/>
    </source>
</evidence>
<comment type="caution">
    <text evidence="2">The sequence shown here is derived from an EMBL/GenBank/DDBJ whole genome shotgun (WGS) entry which is preliminary data.</text>
</comment>
<keyword evidence="1" id="KW-0732">Signal</keyword>
<dbReference type="PROSITE" id="PS51318">
    <property type="entry name" value="TAT"/>
    <property type="match status" value="1"/>
</dbReference>
<feature type="chain" id="PRO_5045385391" evidence="1">
    <location>
        <begin position="22"/>
        <end position="96"/>
    </location>
</feature>
<dbReference type="RefSeq" id="WP_144341769.1">
    <property type="nucleotide sequence ID" value="NZ_VMBP01000001.1"/>
</dbReference>
<dbReference type="Proteomes" id="UP000315321">
    <property type="component" value="Unassembled WGS sequence"/>
</dbReference>
<organism evidence="2 3">
    <name type="scientific">Ancylobacter moscoviensis</name>
    <dbReference type="NCBI Taxonomy" id="2597768"/>
    <lineage>
        <taxon>Bacteria</taxon>
        <taxon>Pseudomonadati</taxon>
        <taxon>Pseudomonadota</taxon>
        <taxon>Alphaproteobacteria</taxon>
        <taxon>Hyphomicrobiales</taxon>
        <taxon>Xanthobacteraceae</taxon>
        <taxon>Ancylobacter</taxon>
    </lineage>
</organism>
<gene>
    <name evidence="2" type="ORF">FO470_04975</name>
</gene>
<name>A0ABY3DWR3_9HYPH</name>
<proteinExistence type="predicted"/>
<protein>
    <submittedName>
        <fullName evidence="2">Uncharacterized protein</fullName>
    </submittedName>
</protein>
<feature type="signal peptide" evidence="1">
    <location>
        <begin position="1"/>
        <end position="21"/>
    </location>
</feature>
<evidence type="ECO:0000313" key="3">
    <source>
        <dbReference type="Proteomes" id="UP000315321"/>
    </source>
</evidence>
<reference evidence="2 3" key="1">
    <citation type="submission" date="2019-07" db="EMBL/GenBank/DDBJ databases">
        <authorList>
            <person name="Grouzdev D.S."/>
        </authorList>
    </citation>
    <scope>NUCLEOTIDE SEQUENCE [LARGE SCALE GENOMIC DNA]</scope>
    <source>
        <strain evidence="2 3">3C</strain>
    </source>
</reference>
<keyword evidence="3" id="KW-1185">Reference proteome</keyword>
<dbReference type="EMBL" id="VMBP01000001">
    <property type="protein sequence ID" value="TSJ64614.1"/>
    <property type="molecule type" value="Genomic_DNA"/>
</dbReference>